<dbReference type="STRING" id="402612.FP1198"/>
<dbReference type="EMBL" id="AM398681">
    <property type="protein sequence ID" value="CAL43281.1"/>
    <property type="molecule type" value="Genomic_DNA"/>
</dbReference>
<dbReference type="OrthoDB" id="725917at2"/>
<accession>A6GYV8</accession>
<dbReference type="KEGG" id="fps:FP1198"/>
<dbReference type="AlphaFoldDB" id="A6GYV8"/>
<proteinExistence type="predicted"/>
<dbReference type="GeneID" id="66553102"/>
<dbReference type="eggNOG" id="COG4198">
    <property type="taxonomic scope" value="Bacteria"/>
</dbReference>
<dbReference type="Gene3D" id="1.25.40.390">
    <property type="match status" value="1"/>
</dbReference>
<evidence type="ECO:0000313" key="1">
    <source>
        <dbReference type="EMBL" id="CAL43281.1"/>
    </source>
</evidence>
<dbReference type="EnsemblBacteria" id="CAL43281">
    <property type="protein sequence ID" value="CAL43281"/>
    <property type="gene ID" value="FP1198"/>
</dbReference>
<dbReference type="InterPro" id="IPR011990">
    <property type="entry name" value="TPR-like_helical_dom_sf"/>
</dbReference>
<dbReference type="InterPro" id="IPR041662">
    <property type="entry name" value="SusD-like_2"/>
</dbReference>
<dbReference type="Proteomes" id="UP000006394">
    <property type="component" value="Chromosome"/>
</dbReference>
<dbReference type="SUPFAM" id="SSF48452">
    <property type="entry name" value="TPR-like"/>
    <property type="match status" value="1"/>
</dbReference>
<sequence length="535" mass="58265">MKNKIYVLLFALSPVIFSSCTDYLDVNESTNSAHTERVEPPGFLASALATTFRTQAVSMNEYGSVMTNAWGGNASYYTNPYQTEFRGDLKTTTRQAIWNDIYVGVANFQNMINFPSNGEYDNHVAIAKIMKTYYLAYLVDLYGNIPYSKAFLGATVNATPSFDKDTEVYKGLFKNLDEANLLFANANAKAVGSEDIVFKGDMDKWAAFANTIRLRMCLRMSEVTDPAMVSLRTANLAIAASRPFVSADVTINPGYNNSTEAQYNPFALNFSRIVSGNIVKENVYSSRLPCASGYVAKVLNGTVNQPGVIVSSVVDPRRSRMFRATTIIGIDQGTGFAPTSTNPSLLGSGVTGFNSTIAADNESKFKNATSRDGFIMTLAESLFLQAEAAQRGYISGIPQTLFNSAIAASFNFYQKPYGNYTPLAIVPNAAAYTTSVDGMLGLGWTGTANKLQVILTQKWLALFGIHGIEPFLDKVRTGFPNNPLATGANASVHSTSPRRLLYPSTEYSANGANTPVVSLEDLFSVNAYTPFWVRN</sequence>
<organism evidence="1 2">
    <name type="scientific">Flavobacterium psychrophilum (strain ATCC 49511 / DSM 21280 / CIP 103535 / JIP02/86)</name>
    <dbReference type="NCBI Taxonomy" id="402612"/>
    <lineage>
        <taxon>Bacteria</taxon>
        <taxon>Pseudomonadati</taxon>
        <taxon>Bacteroidota</taxon>
        <taxon>Flavobacteriia</taxon>
        <taxon>Flavobacteriales</taxon>
        <taxon>Flavobacteriaceae</taxon>
        <taxon>Flavobacterium</taxon>
    </lineage>
</organism>
<keyword evidence="1" id="KW-0449">Lipoprotein</keyword>
<protein>
    <submittedName>
        <fullName evidence="1">Probable lipoprotein</fullName>
    </submittedName>
</protein>
<evidence type="ECO:0000313" key="2">
    <source>
        <dbReference type="Proteomes" id="UP000006394"/>
    </source>
</evidence>
<dbReference type="PATRIC" id="fig|402612.5.peg.1212"/>
<gene>
    <name evidence="1" type="ordered locus">FP1198</name>
</gene>
<dbReference type="RefSeq" id="WP_011963330.1">
    <property type="nucleotide sequence ID" value="NC_009613.3"/>
</dbReference>
<dbReference type="Pfam" id="PF12771">
    <property type="entry name" value="SusD-like_2"/>
    <property type="match status" value="1"/>
</dbReference>
<name>A6GYV8_FLAPJ</name>
<reference evidence="1 2" key="1">
    <citation type="journal article" date="2007" name="Nat. Biotechnol.">
        <title>Complete genome sequence of the fish pathogen Flavobacterium psychrophilum.</title>
        <authorList>
            <person name="Duchaud E."/>
            <person name="Boussaha M."/>
            <person name="Loux V."/>
            <person name="Bernardet J.F."/>
            <person name="Michel C."/>
            <person name="Kerouault B."/>
            <person name="Mondot S."/>
            <person name="Nicolas P."/>
            <person name="Bossy R."/>
            <person name="Caron C."/>
            <person name="Bessieres P."/>
            <person name="Gibrat J.F."/>
            <person name="Claverol S."/>
            <person name="Dumetz F."/>
            <person name="Le Henaff M."/>
            <person name="Benmansour A."/>
        </authorList>
    </citation>
    <scope>NUCLEOTIDE SEQUENCE [LARGE SCALE GENOMIC DNA]</scope>
    <source>
        <strain evidence="2">ATCC 49511 / DSM 21280 / CIP 103535 / JIP02/86</strain>
    </source>
</reference>
<dbReference type="HOGENOM" id="CLU_025928_1_0_10"/>
<keyword evidence="2" id="KW-1185">Reference proteome</keyword>
<dbReference type="PROSITE" id="PS51257">
    <property type="entry name" value="PROKAR_LIPOPROTEIN"/>
    <property type="match status" value="1"/>
</dbReference>